<dbReference type="InterPro" id="IPR017938">
    <property type="entry name" value="Riboflavin_synthase-like_b-brl"/>
</dbReference>
<sequence length="302" mass="33120">MFPIFTPRCMQLSAVGKTLITRTSSFLWVYSSAIVRTMSDHMDKTAQSFREPGICEAEVAAISQASETVKALTLKVDDPTFTFKAGQWVDFFIEGIDIFTGYSMYSSPTQLKETHTIDLAVKLSDYAPTIWVHNQCVVGSKVKVRAGGDKLVFDPQPGDPSWNVLLISGGIGINPLMSLMHHAADLHDQRKGNPEGYTPGKMELLFSASSKSELIFKDTIDDLTSKHSPNIAAKFFVTKASAEDSSISNRRIDASDIKAAIERLGGPLRCFVCGPPTMIADMEGLLSNAGIPPSDIFCEKWW</sequence>
<feature type="domain" description="FAD-binding FR-type" evidence="4">
    <location>
        <begin position="52"/>
        <end position="156"/>
    </location>
</feature>
<dbReference type="PANTHER" id="PTHR46505">
    <property type="entry name" value="OXIDOREDUCTASE NAD-BINDING DOMAIN-CONTAINING PROTEIN 1"/>
    <property type="match status" value="1"/>
</dbReference>
<dbReference type="SUPFAM" id="SSF63380">
    <property type="entry name" value="Riboflavin synthase domain-like"/>
    <property type="match status" value="1"/>
</dbReference>
<dbReference type="PROSITE" id="PS51384">
    <property type="entry name" value="FAD_FR"/>
    <property type="match status" value="1"/>
</dbReference>
<dbReference type="InterPro" id="IPR001433">
    <property type="entry name" value="OxRdtase_FAD/NAD-bd"/>
</dbReference>
<name>A0A7M7GHC7_STRPU</name>
<keyword evidence="6" id="KW-1185">Reference proteome</keyword>
<organism evidence="5 6">
    <name type="scientific">Strongylocentrotus purpuratus</name>
    <name type="common">Purple sea urchin</name>
    <dbReference type="NCBI Taxonomy" id="7668"/>
    <lineage>
        <taxon>Eukaryota</taxon>
        <taxon>Metazoa</taxon>
        <taxon>Echinodermata</taxon>
        <taxon>Eleutherozoa</taxon>
        <taxon>Echinozoa</taxon>
        <taxon>Echinoidea</taxon>
        <taxon>Euechinoidea</taxon>
        <taxon>Echinacea</taxon>
        <taxon>Camarodonta</taxon>
        <taxon>Echinidea</taxon>
        <taxon>Strongylocentrotidae</taxon>
        <taxon>Strongylocentrotus</taxon>
    </lineage>
</organism>
<dbReference type="RefSeq" id="XP_003729183.2">
    <property type="nucleotide sequence ID" value="XM_003729135.3"/>
</dbReference>
<evidence type="ECO:0000256" key="2">
    <source>
        <dbReference type="ARBA" id="ARBA00023027"/>
    </source>
</evidence>
<dbReference type="Gene3D" id="2.40.30.10">
    <property type="entry name" value="Translation factors"/>
    <property type="match status" value="1"/>
</dbReference>
<keyword evidence="2" id="KW-0520">NAD</keyword>
<dbReference type="EnsemblMetazoa" id="XM_003729135">
    <property type="protein sequence ID" value="XP_003729183"/>
    <property type="gene ID" value="LOC589559"/>
</dbReference>
<keyword evidence="1" id="KW-0560">Oxidoreductase</keyword>
<dbReference type="GO" id="GO:0016491">
    <property type="term" value="F:oxidoreductase activity"/>
    <property type="evidence" value="ECO:0007669"/>
    <property type="project" value="UniProtKB-KW"/>
</dbReference>
<dbReference type="OrthoDB" id="436496at2759"/>
<reference evidence="6" key="1">
    <citation type="submission" date="2015-02" db="EMBL/GenBank/DDBJ databases">
        <title>Genome sequencing for Strongylocentrotus purpuratus.</title>
        <authorList>
            <person name="Murali S."/>
            <person name="Liu Y."/>
            <person name="Vee V."/>
            <person name="English A."/>
            <person name="Wang M."/>
            <person name="Skinner E."/>
            <person name="Han Y."/>
            <person name="Muzny D.M."/>
            <person name="Worley K.C."/>
            <person name="Gibbs R.A."/>
        </authorList>
    </citation>
    <scope>NUCLEOTIDE SEQUENCE</scope>
</reference>
<dbReference type="InParanoid" id="A0A7M7GHC7"/>
<dbReference type="InterPro" id="IPR017927">
    <property type="entry name" value="FAD-bd_FR_type"/>
</dbReference>
<dbReference type="KEGG" id="spu:589559"/>
<reference evidence="5" key="2">
    <citation type="submission" date="2021-01" db="UniProtKB">
        <authorList>
            <consortium name="EnsemblMetazoa"/>
        </authorList>
    </citation>
    <scope>IDENTIFICATION</scope>
</reference>
<dbReference type="OMA" id="LWIHNQX"/>
<evidence type="ECO:0000256" key="1">
    <source>
        <dbReference type="ARBA" id="ARBA00023002"/>
    </source>
</evidence>
<dbReference type="PANTHER" id="PTHR46505:SF1">
    <property type="entry name" value="OXIDOREDUCTASE NAD-BINDING DOMAIN-CONTAINING PROTEIN 1"/>
    <property type="match status" value="1"/>
</dbReference>
<dbReference type="Pfam" id="PF00175">
    <property type="entry name" value="NAD_binding_1"/>
    <property type="match status" value="1"/>
</dbReference>
<proteinExistence type="predicted"/>
<evidence type="ECO:0000256" key="3">
    <source>
        <dbReference type="ARBA" id="ARBA00040516"/>
    </source>
</evidence>
<dbReference type="PRINTS" id="PR00410">
    <property type="entry name" value="PHEHYDRXLASE"/>
</dbReference>
<dbReference type="FunCoup" id="A0A7M7GHC7">
    <property type="interactions" value="65"/>
</dbReference>
<dbReference type="InterPro" id="IPR052128">
    <property type="entry name" value="Oxidoreductase_NAD-binding"/>
</dbReference>
<dbReference type="SUPFAM" id="SSF52343">
    <property type="entry name" value="Ferredoxin reductase-like, C-terminal NADP-linked domain"/>
    <property type="match status" value="1"/>
</dbReference>
<dbReference type="Proteomes" id="UP000007110">
    <property type="component" value="Unassembled WGS sequence"/>
</dbReference>
<protein>
    <recommendedName>
        <fullName evidence="3">Oxidoreductase NAD-binding domain-containing protein 1</fullName>
    </recommendedName>
</protein>
<dbReference type="AlphaFoldDB" id="A0A7M7GHC7"/>
<evidence type="ECO:0000313" key="6">
    <source>
        <dbReference type="Proteomes" id="UP000007110"/>
    </source>
</evidence>
<evidence type="ECO:0000259" key="4">
    <source>
        <dbReference type="PROSITE" id="PS51384"/>
    </source>
</evidence>
<dbReference type="Gene3D" id="3.40.50.80">
    <property type="entry name" value="Nucleotide-binding domain of ferredoxin-NADP reductase (FNR) module"/>
    <property type="match status" value="1"/>
</dbReference>
<dbReference type="InterPro" id="IPR039261">
    <property type="entry name" value="FNR_nucleotide-bd"/>
</dbReference>
<evidence type="ECO:0000313" key="5">
    <source>
        <dbReference type="EnsemblMetazoa" id="XP_003729183"/>
    </source>
</evidence>
<accession>A0A7M7GHC7</accession>
<dbReference type="GeneID" id="589559"/>